<proteinExistence type="predicted"/>
<protein>
    <submittedName>
        <fullName evidence="2">Uncharacterized protein</fullName>
    </submittedName>
</protein>
<organism evidence="2 3">
    <name type="scientific">Cardiocondyla obscurior</name>
    <dbReference type="NCBI Taxonomy" id="286306"/>
    <lineage>
        <taxon>Eukaryota</taxon>
        <taxon>Metazoa</taxon>
        <taxon>Ecdysozoa</taxon>
        <taxon>Arthropoda</taxon>
        <taxon>Hexapoda</taxon>
        <taxon>Insecta</taxon>
        <taxon>Pterygota</taxon>
        <taxon>Neoptera</taxon>
        <taxon>Endopterygota</taxon>
        <taxon>Hymenoptera</taxon>
        <taxon>Apocrita</taxon>
        <taxon>Aculeata</taxon>
        <taxon>Formicoidea</taxon>
        <taxon>Formicidae</taxon>
        <taxon>Myrmicinae</taxon>
        <taxon>Cardiocondyla</taxon>
    </lineage>
</organism>
<dbReference type="Proteomes" id="UP001430953">
    <property type="component" value="Unassembled WGS sequence"/>
</dbReference>
<keyword evidence="3" id="KW-1185">Reference proteome</keyword>
<evidence type="ECO:0000313" key="2">
    <source>
        <dbReference type="EMBL" id="KAL0099176.1"/>
    </source>
</evidence>
<dbReference type="AlphaFoldDB" id="A0AAW2EA26"/>
<keyword evidence="1" id="KW-0812">Transmembrane</keyword>
<keyword evidence="1" id="KW-0472">Membrane</keyword>
<accession>A0AAW2EA26</accession>
<comment type="caution">
    <text evidence="2">The sequence shown here is derived from an EMBL/GenBank/DDBJ whole genome shotgun (WGS) entry which is preliminary data.</text>
</comment>
<keyword evidence="1" id="KW-1133">Transmembrane helix</keyword>
<evidence type="ECO:0000313" key="3">
    <source>
        <dbReference type="Proteomes" id="UP001430953"/>
    </source>
</evidence>
<sequence length="139" mass="16842">MYFISLKDVRLISRFFRTRSLLVEGKQRVEDSVHARLPPRKCSKKRKRISIRPLWIERGRSWDNSNKNYLITIIYLIFRKYNMTFLHFLYMQNFKRVFKKQLYKSSFDTCTVAHKMIRILLQGLNSCAFVIYISKFSSL</sequence>
<gene>
    <name evidence="2" type="ORF">PUN28_020034</name>
</gene>
<feature type="transmembrane region" description="Helical" evidence="1">
    <location>
        <begin position="69"/>
        <end position="90"/>
    </location>
</feature>
<reference evidence="2 3" key="1">
    <citation type="submission" date="2023-03" db="EMBL/GenBank/DDBJ databases">
        <title>High recombination rates correlate with genetic variation in Cardiocondyla obscurior ants.</title>
        <authorList>
            <person name="Errbii M."/>
        </authorList>
    </citation>
    <scope>NUCLEOTIDE SEQUENCE [LARGE SCALE GENOMIC DNA]</scope>
    <source>
        <strain evidence="2">Alpha-2009</strain>
        <tissue evidence="2">Whole body</tissue>
    </source>
</reference>
<dbReference type="EMBL" id="JADYXP020000028">
    <property type="protein sequence ID" value="KAL0099176.1"/>
    <property type="molecule type" value="Genomic_DNA"/>
</dbReference>
<name>A0AAW2EA26_9HYME</name>
<evidence type="ECO:0000256" key="1">
    <source>
        <dbReference type="SAM" id="Phobius"/>
    </source>
</evidence>